<evidence type="ECO:0000313" key="4">
    <source>
        <dbReference type="Proteomes" id="UP001211907"/>
    </source>
</evidence>
<protein>
    <recommendedName>
        <fullName evidence="5">Apple domain-containing protein</fullName>
    </recommendedName>
</protein>
<feature type="coiled-coil region" evidence="1">
    <location>
        <begin position="449"/>
        <end position="501"/>
    </location>
</feature>
<dbReference type="EMBL" id="JADGJH010000184">
    <property type="protein sequence ID" value="KAJ3134697.1"/>
    <property type="molecule type" value="Genomic_DNA"/>
</dbReference>
<feature type="compositionally biased region" description="Polar residues" evidence="2">
    <location>
        <begin position="301"/>
        <end position="324"/>
    </location>
</feature>
<proteinExistence type="predicted"/>
<evidence type="ECO:0008006" key="5">
    <source>
        <dbReference type="Google" id="ProtNLM"/>
    </source>
</evidence>
<evidence type="ECO:0000256" key="2">
    <source>
        <dbReference type="SAM" id="MobiDB-lite"/>
    </source>
</evidence>
<organism evidence="3 4">
    <name type="scientific">Physocladia obscura</name>
    <dbReference type="NCBI Taxonomy" id="109957"/>
    <lineage>
        <taxon>Eukaryota</taxon>
        <taxon>Fungi</taxon>
        <taxon>Fungi incertae sedis</taxon>
        <taxon>Chytridiomycota</taxon>
        <taxon>Chytridiomycota incertae sedis</taxon>
        <taxon>Chytridiomycetes</taxon>
        <taxon>Chytridiales</taxon>
        <taxon>Chytriomycetaceae</taxon>
        <taxon>Physocladia</taxon>
    </lineage>
</organism>
<reference evidence="3" key="1">
    <citation type="submission" date="2020-05" db="EMBL/GenBank/DDBJ databases">
        <title>Phylogenomic resolution of chytrid fungi.</title>
        <authorList>
            <person name="Stajich J.E."/>
            <person name="Amses K."/>
            <person name="Simmons R."/>
            <person name="Seto K."/>
            <person name="Myers J."/>
            <person name="Bonds A."/>
            <person name="Quandt C.A."/>
            <person name="Barry K."/>
            <person name="Liu P."/>
            <person name="Grigoriev I."/>
            <person name="Longcore J.E."/>
            <person name="James T.Y."/>
        </authorList>
    </citation>
    <scope>NUCLEOTIDE SEQUENCE</scope>
    <source>
        <strain evidence="3">JEL0513</strain>
    </source>
</reference>
<comment type="caution">
    <text evidence="3">The sequence shown here is derived from an EMBL/GenBank/DDBJ whole genome shotgun (WGS) entry which is preliminary data.</text>
</comment>
<accession>A0AAD5XL76</accession>
<dbReference type="Gene3D" id="3.50.4.10">
    <property type="entry name" value="Hepatocyte Growth Factor"/>
    <property type="match status" value="1"/>
</dbReference>
<sequence>MTFQVGNNGAVEWASNCDWTGGDIGNVLTTGALCGSACISASGCSKFTWTDYNSGTCWLKNSGATGPVSLSSPGSICGYTTGSTSVTGSGYWSGPIKVVNNIPKDPACIYESASANIFWSNGQTSLNTGATANIGPFSGAYTLGVQENVFMYCSYVGSSGNQCAYSSGTIDNPCYNFSVNNACQITKNVCPYPAPSLGHSYSPAPDGSTRYSITGSITGGTCVLTVNWIADKASFRKKNLFIEIGMEKEDSDFLRLLFRENNELRLKYNAIQRELYNKNAQNDTLEDEVRLLKTKLESGGISPSTPGASDRVSTAATSSRPQTTVSSKKSVKSIIEEKPPTPIIGNRVSAKELQEALFALERKGSELKQTNEDLLTVQNALEEQSTISSNLKKEVQDLKAEVSELKNFKLHSQKEAEVLLSSEFLQNLLYISILLILEAELEEQAPADVADLMIEIEQKDATIESLKNQAVEMATDADRKNNELQNQLQGVEALIEGIRKEYEEFIQITKLETESFRINQLNEYNELKATYEAIKLSHLEEKKRLSMEYGALLHSMQSQFEEYRTATEYMFNSELTKLEDELSLQATKYEHEIMFRLANAIAKE</sequence>
<keyword evidence="4" id="KW-1185">Reference proteome</keyword>
<evidence type="ECO:0000313" key="3">
    <source>
        <dbReference type="EMBL" id="KAJ3134697.1"/>
    </source>
</evidence>
<dbReference type="AlphaFoldDB" id="A0AAD5XL76"/>
<dbReference type="Proteomes" id="UP001211907">
    <property type="component" value="Unassembled WGS sequence"/>
</dbReference>
<evidence type="ECO:0000256" key="1">
    <source>
        <dbReference type="SAM" id="Coils"/>
    </source>
</evidence>
<feature type="region of interest" description="Disordered" evidence="2">
    <location>
        <begin position="296"/>
        <end position="332"/>
    </location>
</feature>
<keyword evidence="1" id="KW-0175">Coiled coil</keyword>
<gene>
    <name evidence="3" type="ORF">HK100_003381</name>
</gene>
<feature type="coiled-coil region" evidence="1">
    <location>
        <begin position="254"/>
        <end position="288"/>
    </location>
</feature>
<feature type="coiled-coil region" evidence="1">
    <location>
        <begin position="350"/>
        <end position="408"/>
    </location>
</feature>
<name>A0AAD5XL76_9FUNG</name>